<dbReference type="VEuPathDB" id="FungiDB:ASPSYDRAFT_106244"/>
<feature type="repeat" description="ANK" evidence="3">
    <location>
        <begin position="69"/>
        <end position="101"/>
    </location>
</feature>
<dbReference type="PROSITE" id="PS50088">
    <property type="entry name" value="ANK_REPEAT"/>
    <property type="match status" value="2"/>
</dbReference>
<evidence type="ECO:0000256" key="1">
    <source>
        <dbReference type="ARBA" id="ARBA00022737"/>
    </source>
</evidence>
<dbReference type="EMBL" id="KV878583">
    <property type="protein sequence ID" value="OJJ62351.1"/>
    <property type="molecule type" value="Genomic_DNA"/>
</dbReference>
<dbReference type="AlphaFoldDB" id="A0A1L9TSG8"/>
<dbReference type="Pfam" id="PF00023">
    <property type="entry name" value="Ank"/>
    <property type="match status" value="2"/>
</dbReference>
<reference evidence="5" key="1">
    <citation type="journal article" date="2017" name="Genome Biol.">
        <title>Comparative genomics reveals high biological diversity and specific adaptations in the industrially and medically important fungal genus Aspergillus.</title>
        <authorList>
            <person name="de Vries R.P."/>
            <person name="Riley R."/>
            <person name="Wiebenga A."/>
            <person name="Aguilar-Osorio G."/>
            <person name="Amillis S."/>
            <person name="Uchima C.A."/>
            <person name="Anderluh G."/>
            <person name="Asadollahi M."/>
            <person name="Askin M."/>
            <person name="Barry K."/>
            <person name="Battaglia E."/>
            <person name="Bayram O."/>
            <person name="Benocci T."/>
            <person name="Braus-Stromeyer S.A."/>
            <person name="Caldana C."/>
            <person name="Canovas D."/>
            <person name="Cerqueira G.C."/>
            <person name="Chen F."/>
            <person name="Chen W."/>
            <person name="Choi C."/>
            <person name="Clum A."/>
            <person name="Dos Santos R.A."/>
            <person name="Damasio A.R."/>
            <person name="Diallinas G."/>
            <person name="Emri T."/>
            <person name="Fekete E."/>
            <person name="Flipphi M."/>
            <person name="Freyberg S."/>
            <person name="Gallo A."/>
            <person name="Gournas C."/>
            <person name="Habgood R."/>
            <person name="Hainaut M."/>
            <person name="Harispe M.L."/>
            <person name="Henrissat B."/>
            <person name="Hilden K.S."/>
            <person name="Hope R."/>
            <person name="Hossain A."/>
            <person name="Karabika E."/>
            <person name="Karaffa L."/>
            <person name="Karanyi Z."/>
            <person name="Krasevec N."/>
            <person name="Kuo A."/>
            <person name="Kusch H."/>
            <person name="LaButti K."/>
            <person name="Lagendijk E.L."/>
            <person name="Lapidus A."/>
            <person name="Levasseur A."/>
            <person name="Lindquist E."/>
            <person name="Lipzen A."/>
            <person name="Logrieco A.F."/>
            <person name="MacCabe A."/>
            <person name="Maekelae M.R."/>
            <person name="Malavazi I."/>
            <person name="Melin P."/>
            <person name="Meyer V."/>
            <person name="Mielnichuk N."/>
            <person name="Miskei M."/>
            <person name="Molnar A.P."/>
            <person name="Mule G."/>
            <person name="Ngan C.Y."/>
            <person name="Orejas M."/>
            <person name="Orosz E."/>
            <person name="Ouedraogo J.P."/>
            <person name="Overkamp K.M."/>
            <person name="Park H.-S."/>
            <person name="Perrone G."/>
            <person name="Piumi F."/>
            <person name="Punt P.J."/>
            <person name="Ram A.F."/>
            <person name="Ramon A."/>
            <person name="Rauscher S."/>
            <person name="Record E."/>
            <person name="Riano-Pachon D.M."/>
            <person name="Robert V."/>
            <person name="Roehrig J."/>
            <person name="Ruller R."/>
            <person name="Salamov A."/>
            <person name="Salih N.S."/>
            <person name="Samson R.A."/>
            <person name="Sandor E."/>
            <person name="Sanguinetti M."/>
            <person name="Schuetze T."/>
            <person name="Sepcic K."/>
            <person name="Shelest E."/>
            <person name="Sherlock G."/>
            <person name="Sophianopoulou V."/>
            <person name="Squina F.M."/>
            <person name="Sun H."/>
            <person name="Susca A."/>
            <person name="Todd R.B."/>
            <person name="Tsang A."/>
            <person name="Unkles S.E."/>
            <person name="van de Wiele N."/>
            <person name="van Rossen-Uffink D."/>
            <person name="Oliveira J.V."/>
            <person name="Vesth T.C."/>
            <person name="Visser J."/>
            <person name="Yu J.-H."/>
            <person name="Zhou M."/>
            <person name="Andersen M.R."/>
            <person name="Archer D.B."/>
            <person name="Baker S.E."/>
            <person name="Benoit I."/>
            <person name="Brakhage A.A."/>
            <person name="Braus G.H."/>
            <person name="Fischer R."/>
            <person name="Frisvad J.C."/>
            <person name="Goldman G.H."/>
            <person name="Houbraken J."/>
            <person name="Oakley B."/>
            <person name="Pocsi I."/>
            <person name="Scazzocchio C."/>
            <person name="Seiboth B."/>
            <person name="vanKuyk P.A."/>
            <person name="Wortman J."/>
            <person name="Dyer P.S."/>
            <person name="Grigoriev I.V."/>
        </authorList>
    </citation>
    <scope>NUCLEOTIDE SEQUENCE [LARGE SCALE GENOMIC DNA]</scope>
    <source>
        <strain evidence="5">CBS 593.65</strain>
    </source>
</reference>
<evidence type="ECO:0000256" key="2">
    <source>
        <dbReference type="ARBA" id="ARBA00023043"/>
    </source>
</evidence>
<gene>
    <name evidence="4" type="ORF">ASPSYDRAFT_106244</name>
</gene>
<keyword evidence="2 3" id="KW-0040">ANK repeat</keyword>
<sequence>DFDAKDDRGRTLLFYAVQRRQLSIAQFLLQHGASPDITESDWERPLLYDAGSPFEDCDYLSPSEMRRIGGQTPLFFAAGDGNDSMTRLLLDHGANPDYQREFGERPILWA</sequence>
<dbReference type="RefSeq" id="XP_040706157.1">
    <property type="nucleotide sequence ID" value="XM_040839864.1"/>
</dbReference>
<accession>A0A1L9TSG8</accession>
<feature type="non-terminal residue" evidence="4">
    <location>
        <position position="110"/>
    </location>
</feature>
<dbReference type="Proteomes" id="UP000184356">
    <property type="component" value="Unassembled WGS sequence"/>
</dbReference>
<dbReference type="InterPro" id="IPR002110">
    <property type="entry name" value="Ankyrin_rpt"/>
</dbReference>
<name>A0A1L9TSG8_9EURO</name>
<dbReference type="Gene3D" id="1.25.40.20">
    <property type="entry name" value="Ankyrin repeat-containing domain"/>
    <property type="match status" value="2"/>
</dbReference>
<evidence type="ECO:0000313" key="4">
    <source>
        <dbReference type="EMBL" id="OJJ62351.1"/>
    </source>
</evidence>
<dbReference type="STRING" id="1036612.A0A1L9TSG8"/>
<dbReference type="InterPro" id="IPR036770">
    <property type="entry name" value="Ankyrin_rpt-contain_sf"/>
</dbReference>
<dbReference type="OrthoDB" id="4772757at2759"/>
<dbReference type="SUPFAM" id="SSF48403">
    <property type="entry name" value="Ankyrin repeat"/>
    <property type="match status" value="1"/>
</dbReference>
<proteinExistence type="predicted"/>
<evidence type="ECO:0000313" key="5">
    <source>
        <dbReference type="Proteomes" id="UP000184356"/>
    </source>
</evidence>
<dbReference type="PROSITE" id="PS50297">
    <property type="entry name" value="ANK_REP_REGION"/>
    <property type="match status" value="2"/>
</dbReference>
<keyword evidence="5" id="KW-1185">Reference proteome</keyword>
<evidence type="ECO:0000256" key="3">
    <source>
        <dbReference type="PROSITE-ProRule" id="PRU00023"/>
    </source>
</evidence>
<dbReference type="PANTHER" id="PTHR24198">
    <property type="entry name" value="ANKYRIN REPEAT AND PROTEIN KINASE DOMAIN-CONTAINING PROTEIN"/>
    <property type="match status" value="1"/>
</dbReference>
<dbReference type="SMART" id="SM00248">
    <property type="entry name" value="ANK"/>
    <property type="match status" value="2"/>
</dbReference>
<keyword evidence="1" id="KW-0677">Repeat</keyword>
<dbReference type="GeneID" id="63755937"/>
<organism evidence="4 5">
    <name type="scientific">Aspergillus sydowii CBS 593.65</name>
    <dbReference type="NCBI Taxonomy" id="1036612"/>
    <lineage>
        <taxon>Eukaryota</taxon>
        <taxon>Fungi</taxon>
        <taxon>Dikarya</taxon>
        <taxon>Ascomycota</taxon>
        <taxon>Pezizomycotina</taxon>
        <taxon>Eurotiomycetes</taxon>
        <taxon>Eurotiomycetidae</taxon>
        <taxon>Eurotiales</taxon>
        <taxon>Aspergillaceae</taxon>
        <taxon>Aspergillus</taxon>
        <taxon>Aspergillus subgen. Nidulantes</taxon>
    </lineage>
</organism>
<feature type="repeat" description="ANK" evidence="3">
    <location>
        <begin position="8"/>
        <end position="40"/>
    </location>
</feature>
<protein>
    <submittedName>
        <fullName evidence="4">Uncharacterized protein</fullName>
    </submittedName>
</protein>
<feature type="non-terminal residue" evidence="4">
    <location>
        <position position="1"/>
    </location>
</feature>
<dbReference type="PANTHER" id="PTHR24198:SF165">
    <property type="entry name" value="ANKYRIN REPEAT-CONTAINING PROTEIN-RELATED"/>
    <property type="match status" value="1"/>
</dbReference>